<dbReference type="PROSITE" id="PS00061">
    <property type="entry name" value="ADH_SHORT"/>
    <property type="match status" value="1"/>
</dbReference>
<dbReference type="PANTHER" id="PTHR44229:SF4">
    <property type="entry name" value="15-HYDROXYPROSTAGLANDIN DEHYDROGENASE [NAD(+)]"/>
    <property type="match status" value="1"/>
</dbReference>
<proteinExistence type="inferred from homology"/>
<dbReference type="InterPro" id="IPR036291">
    <property type="entry name" value="NAD(P)-bd_dom_sf"/>
</dbReference>
<comment type="caution">
    <text evidence="5">The sequence shown here is derived from an EMBL/GenBank/DDBJ whole genome shotgun (WGS) entry which is preliminary data.</text>
</comment>
<dbReference type="PRINTS" id="PR00080">
    <property type="entry name" value="SDRFAMILY"/>
</dbReference>
<gene>
    <name evidence="5" type="ORF">B0H63DRAFT_565496</name>
</gene>
<dbReference type="PRINTS" id="PR00081">
    <property type="entry name" value="GDHRDH"/>
</dbReference>
<evidence type="ECO:0000313" key="5">
    <source>
        <dbReference type="EMBL" id="KAK3367534.1"/>
    </source>
</evidence>
<keyword evidence="2" id="KW-0521">NADP</keyword>
<accession>A0AAE0K060</accession>
<dbReference type="PANTHER" id="PTHR44229">
    <property type="entry name" value="15-HYDROXYPROSTAGLANDIN DEHYDROGENASE [NAD(+)]"/>
    <property type="match status" value="1"/>
</dbReference>
<dbReference type="Proteomes" id="UP001285441">
    <property type="component" value="Unassembled WGS sequence"/>
</dbReference>
<evidence type="ECO:0000256" key="3">
    <source>
        <dbReference type="ARBA" id="ARBA00023002"/>
    </source>
</evidence>
<dbReference type="GO" id="GO:0005737">
    <property type="term" value="C:cytoplasm"/>
    <property type="evidence" value="ECO:0007669"/>
    <property type="project" value="TreeGrafter"/>
</dbReference>
<dbReference type="SUPFAM" id="SSF51735">
    <property type="entry name" value="NAD(P)-binding Rossmann-fold domains"/>
    <property type="match status" value="1"/>
</dbReference>
<dbReference type="GO" id="GO:0016491">
    <property type="term" value="F:oxidoreductase activity"/>
    <property type="evidence" value="ECO:0007669"/>
    <property type="project" value="UniProtKB-KW"/>
</dbReference>
<comment type="similarity">
    <text evidence="1 4">Belongs to the short-chain dehydrogenases/reductases (SDR) family.</text>
</comment>
<dbReference type="Gene3D" id="3.40.50.720">
    <property type="entry name" value="NAD(P)-binding Rossmann-like Domain"/>
    <property type="match status" value="1"/>
</dbReference>
<keyword evidence="3" id="KW-0560">Oxidoreductase</keyword>
<dbReference type="InterPro" id="IPR002347">
    <property type="entry name" value="SDR_fam"/>
</dbReference>
<name>A0AAE0K060_9PEZI</name>
<dbReference type="Pfam" id="PF00106">
    <property type="entry name" value="adh_short"/>
    <property type="match status" value="1"/>
</dbReference>
<dbReference type="AlphaFoldDB" id="A0AAE0K060"/>
<evidence type="ECO:0000256" key="4">
    <source>
        <dbReference type="RuleBase" id="RU000363"/>
    </source>
</evidence>
<evidence type="ECO:0000313" key="6">
    <source>
        <dbReference type="Proteomes" id="UP001285441"/>
    </source>
</evidence>
<reference evidence="5" key="1">
    <citation type="journal article" date="2023" name="Mol. Phylogenet. Evol.">
        <title>Genome-scale phylogeny and comparative genomics of the fungal order Sordariales.</title>
        <authorList>
            <person name="Hensen N."/>
            <person name="Bonometti L."/>
            <person name="Westerberg I."/>
            <person name="Brannstrom I.O."/>
            <person name="Guillou S."/>
            <person name="Cros-Aarteil S."/>
            <person name="Calhoun S."/>
            <person name="Haridas S."/>
            <person name="Kuo A."/>
            <person name="Mondo S."/>
            <person name="Pangilinan J."/>
            <person name="Riley R."/>
            <person name="LaButti K."/>
            <person name="Andreopoulos B."/>
            <person name="Lipzen A."/>
            <person name="Chen C."/>
            <person name="Yan M."/>
            <person name="Daum C."/>
            <person name="Ng V."/>
            <person name="Clum A."/>
            <person name="Steindorff A."/>
            <person name="Ohm R.A."/>
            <person name="Martin F."/>
            <person name="Silar P."/>
            <person name="Natvig D.O."/>
            <person name="Lalanne C."/>
            <person name="Gautier V."/>
            <person name="Ament-Velasquez S.L."/>
            <person name="Kruys A."/>
            <person name="Hutchinson M.I."/>
            <person name="Powell A.J."/>
            <person name="Barry K."/>
            <person name="Miller A.N."/>
            <person name="Grigoriev I.V."/>
            <person name="Debuchy R."/>
            <person name="Gladieux P."/>
            <person name="Hiltunen Thoren M."/>
            <person name="Johannesson H."/>
        </authorList>
    </citation>
    <scope>NUCLEOTIDE SEQUENCE</scope>
    <source>
        <strain evidence="5">CBS 232.78</strain>
    </source>
</reference>
<evidence type="ECO:0008006" key="7">
    <source>
        <dbReference type="Google" id="ProtNLM"/>
    </source>
</evidence>
<protein>
    <recommendedName>
        <fullName evidence="7">NAD(P)-binding protein</fullName>
    </recommendedName>
</protein>
<organism evidence="5 6">
    <name type="scientific">Podospora didyma</name>
    <dbReference type="NCBI Taxonomy" id="330526"/>
    <lineage>
        <taxon>Eukaryota</taxon>
        <taxon>Fungi</taxon>
        <taxon>Dikarya</taxon>
        <taxon>Ascomycota</taxon>
        <taxon>Pezizomycotina</taxon>
        <taxon>Sordariomycetes</taxon>
        <taxon>Sordariomycetidae</taxon>
        <taxon>Sordariales</taxon>
        <taxon>Podosporaceae</taxon>
        <taxon>Podospora</taxon>
    </lineage>
</organism>
<sequence length="287" mass="29710">MAQKVVIVTGAASGIGRALATKLVASGWLVGLVDINPDAGEKLATSLGPSTIFAQADVTSYDSQANAFSTVFSHFGGRLDAVVANAGITDQSSVYILPPTGSVSIIPPAPNLAATDVDFKGVIYSTQLAIHFMRHNAIPGGKILAASSIAGVFPHPTLPEYSGAKGAVVNFVRAAGPILQIKENISITAVCPGLIRTPIFRDDVWAALDPRVLTPIDTAVRGYEELLNEEGLEKAGQGILCVGDAIVPVPFPSMPGANVDDDAGAKMMEAAMEPLFKALHGVGLMKP</sequence>
<keyword evidence="6" id="KW-1185">Reference proteome</keyword>
<evidence type="ECO:0000256" key="1">
    <source>
        <dbReference type="ARBA" id="ARBA00006484"/>
    </source>
</evidence>
<reference evidence="5" key="2">
    <citation type="submission" date="2023-06" db="EMBL/GenBank/DDBJ databases">
        <authorList>
            <consortium name="Lawrence Berkeley National Laboratory"/>
            <person name="Haridas S."/>
            <person name="Hensen N."/>
            <person name="Bonometti L."/>
            <person name="Westerberg I."/>
            <person name="Brannstrom I.O."/>
            <person name="Guillou S."/>
            <person name="Cros-Aarteil S."/>
            <person name="Calhoun S."/>
            <person name="Kuo A."/>
            <person name="Mondo S."/>
            <person name="Pangilinan J."/>
            <person name="Riley R."/>
            <person name="LaButti K."/>
            <person name="Andreopoulos B."/>
            <person name="Lipzen A."/>
            <person name="Chen C."/>
            <person name="Yanf M."/>
            <person name="Daum C."/>
            <person name="Ng V."/>
            <person name="Clum A."/>
            <person name="Steindorff A."/>
            <person name="Ohm R."/>
            <person name="Martin F."/>
            <person name="Silar P."/>
            <person name="Natvig D."/>
            <person name="Lalanne C."/>
            <person name="Gautier V."/>
            <person name="Ament-velasquez S.L."/>
            <person name="Kruys A."/>
            <person name="Hutchinson M.I."/>
            <person name="Powell A.J."/>
            <person name="Barry K."/>
            <person name="Miller A.N."/>
            <person name="Grigoriev I.V."/>
            <person name="Debuchy R."/>
            <person name="Gladieux P."/>
            <person name="Thoren M.H."/>
            <person name="Johannesson H."/>
        </authorList>
    </citation>
    <scope>NUCLEOTIDE SEQUENCE</scope>
    <source>
        <strain evidence="5">CBS 232.78</strain>
    </source>
</reference>
<dbReference type="EMBL" id="JAULSW010000011">
    <property type="protein sequence ID" value="KAK3367534.1"/>
    <property type="molecule type" value="Genomic_DNA"/>
</dbReference>
<evidence type="ECO:0000256" key="2">
    <source>
        <dbReference type="ARBA" id="ARBA00022857"/>
    </source>
</evidence>
<dbReference type="InterPro" id="IPR020904">
    <property type="entry name" value="Sc_DH/Rdtase_CS"/>
</dbReference>